<keyword evidence="3" id="KW-0269">Exonuclease</keyword>
<evidence type="ECO:0000313" key="11">
    <source>
        <dbReference type="Proteomes" id="UP000688137"/>
    </source>
</evidence>
<comment type="similarity">
    <text evidence="4">Belongs to the 5'-3' exonuclease family.</text>
</comment>
<dbReference type="GO" id="GO:0005634">
    <property type="term" value="C:nucleus"/>
    <property type="evidence" value="ECO:0007669"/>
    <property type="project" value="TreeGrafter"/>
</dbReference>
<evidence type="ECO:0000256" key="2">
    <source>
        <dbReference type="ARBA" id="ARBA00022801"/>
    </source>
</evidence>
<evidence type="ECO:0000256" key="5">
    <source>
        <dbReference type="SAM" id="Coils"/>
    </source>
</evidence>
<sequence>MGVPNFYSWLMRRYPLCLYEHTRAQRVDYFYLDMNQIIYKCATDPTVLFKDQLRERDFDDVWVSIINYLDMIINLVNPQQLLFLAFDGVAPRAKMNQQRQRRFQSQKRYKYLSAHLQQIGLFQKNETYKNNQFSPGTEFMTQLNQQIKFYIERKYSEDPKFKNLKIIFSGCDVPGEGEHKLLSFIRNMQFDPNSVHMIYGADADLIMLGLLTQLKNVLIIREDLKFKQVASAAANRVIKIPEFLVINISMVREYLDLEFTVLKDKMKVVYDINRIIDDFILLCFFVGNDFLPRIYCFDIRIGTIEPLVDLFKKHLINANDYIVQRGDINYKELLSLLELLQGFEKLCINDRQQEMLNYLNTKHENKQMIAKEKELIDNILKYFSLQEQTEGRKFYYKAKCQITQGDELDLEKLEDMCINYMEGIYFVLQYYFKGVPSWEWYYKYYYAPLCGDIVGVVSHIIQLLSDKEEPIILTKGKPYPPFKQLLSILTPENAMLLPEPYGKLLTDKENSILRTPIDYYPDNFETDSYGTMYEHQHITKIPFLDCNLVEQAYNSIPDTNDSRNQQGLSIFYQYDSNQQQIYESTLPKHFSNFKSCCKKQFIDIEDKEQYQIAYGQQQILEQFDDSYYIPSLKIVGIKSSKLINIQQHEDDMKKFENQFLFLELQQAKFDYDQFIQDIIKNKNFVYCGFPIQQQCEVLAILRSDHLNLLDGVKLQQIQLLKDYSKKDHNKIYKEIRNKTLNQYEKFMKLDCSIFLIVKQYKHYIRDNNNQLSYPQDQYRELIYPYEFVFPDQKIKFKIPNFEDFQIDRPVVIFHEKKNGANGIIKQIDKKLTVQITAYPTLLGYDYIHSDIYYSLQIVSEKLQCSVKTLLNLLGSVVVNMQDKESKIADQLDIGLNIINRTNNQLVPELVRLPQADQYATGSSKYQKFLDLELSEKCVTILCKYRNQCSRVQQYLNQLNENFKNQPINVEDLFPNSPDPNIDLLKIYIWILQLPESQYLLQGSSSKVAQIKIHKKPILNNNINITTKKVDPGFAVQQTTQTFLPPFFIKHPTIHKIGDRVVNLNYPFGIYGTVVGLLEQKEIMVQVLWDQKYIGFTNLGGRYDLLSCSTCKFTEIFNLSNEDWRLNLAKKGCHQGEFWDLWTKVYKPDFKSRAIEFNDQLKEQNPFKQLVELPVEIKPKVITKDKETAPQGLELLQKLAQEQPNLITNQPLQGIKEELIEQNEDEAQKEIKKLFQLYQQIDQQSQVEQQKQPQIQNDEESLKVQTQQIEENDDKQQFQQQIKQQVQHQQIKKVLTKKKDQQLQQ</sequence>
<gene>
    <name evidence="10" type="ORF">PPRIM_AZ9-3.1.T0790035</name>
</gene>
<dbReference type="EMBL" id="CAJJDM010000082">
    <property type="protein sequence ID" value="CAD8087636.1"/>
    <property type="molecule type" value="Genomic_DNA"/>
</dbReference>
<dbReference type="InterPro" id="IPR004859">
    <property type="entry name" value="Xrn1_N"/>
</dbReference>
<dbReference type="Pfam" id="PF03159">
    <property type="entry name" value="XRN_N"/>
    <property type="match status" value="1"/>
</dbReference>
<evidence type="ECO:0000256" key="6">
    <source>
        <dbReference type="SAM" id="MobiDB-lite"/>
    </source>
</evidence>
<protein>
    <submittedName>
        <fullName evidence="10">Uncharacterized protein</fullName>
    </submittedName>
</protein>
<dbReference type="GO" id="GO:0000956">
    <property type="term" value="P:nuclear-transcribed mRNA catabolic process"/>
    <property type="evidence" value="ECO:0007669"/>
    <property type="project" value="TreeGrafter"/>
</dbReference>
<feature type="region of interest" description="Disordered" evidence="6">
    <location>
        <begin position="1247"/>
        <end position="1280"/>
    </location>
</feature>
<proteinExistence type="inferred from homology"/>
<dbReference type="CDD" id="cd18673">
    <property type="entry name" value="PIN_XRN1-2-like"/>
    <property type="match status" value="1"/>
</dbReference>
<evidence type="ECO:0000256" key="4">
    <source>
        <dbReference type="ARBA" id="ARBA00038299"/>
    </source>
</evidence>
<evidence type="ECO:0000256" key="3">
    <source>
        <dbReference type="ARBA" id="ARBA00022839"/>
    </source>
</evidence>
<feature type="domain" description="Xrn1 helical" evidence="8">
    <location>
        <begin position="270"/>
        <end position="376"/>
    </location>
</feature>
<reference evidence="10" key="1">
    <citation type="submission" date="2021-01" db="EMBL/GenBank/DDBJ databases">
        <authorList>
            <consortium name="Genoscope - CEA"/>
            <person name="William W."/>
        </authorList>
    </citation>
    <scope>NUCLEOTIDE SEQUENCE</scope>
</reference>
<comment type="caution">
    <text evidence="10">The sequence shown here is derived from an EMBL/GenBank/DDBJ whole genome shotgun (WGS) entry which is preliminary data.</text>
</comment>
<dbReference type="OMA" id="EDMCINY"/>
<feature type="domain" description="Xrn1 N-terminal" evidence="7">
    <location>
        <begin position="1"/>
        <end position="223"/>
    </location>
</feature>
<evidence type="ECO:0000313" key="10">
    <source>
        <dbReference type="EMBL" id="CAD8087636.1"/>
    </source>
</evidence>
<dbReference type="PANTHER" id="PTHR12341:SF7">
    <property type="entry name" value="5'-3' EXORIBONUCLEASE 1"/>
    <property type="match status" value="1"/>
</dbReference>
<feature type="coiled-coil region" evidence="5">
    <location>
        <begin position="638"/>
        <end position="665"/>
    </location>
</feature>
<keyword evidence="1" id="KW-0540">Nuclease</keyword>
<keyword evidence="5" id="KW-0175">Coiled coil</keyword>
<keyword evidence="11" id="KW-1185">Reference proteome</keyword>
<accession>A0A8S1NBD8</accession>
<dbReference type="Proteomes" id="UP000688137">
    <property type="component" value="Unassembled WGS sequence"/>
</dbReference>
<organism evidence="10 11">
    <name type="scientific">Paramecium primaurelia</name>
    <dbReference type="NCBI Taxonomy" id="5886"/>
    <lineage>
        <taxon>Eukaryota</taxon>
        <taxon>Sar</taxon>
        <taxon>Alveolata</taxon>
        <taxon>Ciliophora</taxon>
        <taxon>Intramacronucleata</taxon>
        <taxon>Oligohymenophorea</taxon>
        <taxon>Peniculida</taxon>
        <taxon>Parameciidae</taxon>
        <taxon>Paramecium</taxon>
    </lineage>
</organism>
<dbReference type="PANTHER" id="PTHR12341">
    <property type="entry name" value="5'-&gt;3' EXORIBONUCLEASE"/>
    <property type="match status" value="1"/>
</dbReference>
<dbReference type="Pfam" id="PF17846">
    <property type="entry name" value="XRN_M"/>
    <property type="match status" value="2"/>
</dbReference>
<name>A0A8S1NBD8_PARPR</name>
<feature type="domain" description="Xrn1 helical" evidence="8">
    <location>
        <begin position="392"/>
        <end position="580"/>
    </location>
</feature>
<evidence type="ECO:0000259" key="8">
    <source>
        <dbReference type="Pfam" id="PF17846"/>
    </source>
</evidence>
<feature type="domain" description="5'-3' exoribonuclease 1 SH3-like" evidence="9">
    <location>
        <begin position="1053"/>
        <end position="1117"/>
    </location>
</feature>
<evidence type="ECO:0000259" key="9">
    <source>
        <dbReference type="Pfam" id="PF18129"/>
    </source>
</evidence>
<keyword evidence="2" id="KW-0378">Hydrolase</keyword>
<dbReference type="InterPro" id="IPR041412">
    <property type="entry name" value="Xrn1_helical"/>
</dbReference>
<evidence type="ECO:0000259" key="7">
    <source>
        <dbReference type="Pfam" id="PF03159"/>
    </source>
</evidence>
<evidence type="ECO:0000256" key="1">
    <source>
        <dbReference type="ARBA" id="ARBA00022722"/>
    </source>
</evidence>
<dbReference type="InterPro" id="IPR041385">
    <property type="entry name" value="SH3_12"/>
</dbReference>
<dbReference type="InterPro" id="IPR027073">
    <property type="entry name" value="5_3_exoribonuclease"/>
</dbReference>
<dbReference type="GO" id="GO:0004534">
    <property type="term" value="F:5'-3' RNA exonuclease activity"/>
    <property type="evidence" value="ECO:0007669"/>
    <property type="project" value="TreeGrafter"/>
</dbReference>
<dbReference type="Pfam" id="PF18129">
    <property type="entry name" value="SH3_12"/>
    <property type="match status" value="1"/>
</dbReference>
<dbReference type="GO" id="GO:0003723">
    <property type="term" value="F:RNA binding"/>
    <property type="evidence" value="ECO:0007669"/>
    <property type="project" value="TreeGrafter"/>
</dbReference>